<dbReference type="PANTHER" id="PTHR47466">
    <property type="match status" value="1"/>
</dbReference>
<gene>
    <name evidence="11" type="ORF">HYR64_05155</name>
</gene>
<keyword evidence="8" id="KW-1015">Disulfide bond</keyword>
<dbReference type="EMBL" id="JACOSL010000031">
    <property type="protein sequence ID" value="MBI1756476.1"/>
    <property type="molecule type" value="Genomic_DNA"/>
</dbReference>
<proteinExistence type="inferred from homology"/>
<dbReference type="GO" id="GO:0046872">
    <property type="term" value="F:metal ion binding"/>
    <property type="evidence" value="ECO:0007669"/>
    <property type="project" value="UniProtKB-KW"/>
</dbReference>
<evidence type="ECO:0000313" key="11">
    <source>
        <dbReference type="EMBL" id="MBI1756476.1"/>
    </source>
</evidence>
<feature type="domain" description="Peptidase M43 pregnancy-associated plasma-A" evidence="10">
    <location>
        <begin position="206"/>
        <end position="294"/>
    </location>
</feature>
<keyword evidence="3" id="KW-0479">Metal-binding</keyword>
<dbReference type="InterPro" id="IPR008754">
    <property type="entry name" value="Peptidase_M43"/>
</dbReference>
<evidence type="ECO:0000256" key="9">
    <source>
        <dbReference type="SAM" id="MobiDB-lite"/>
    </source>
</evidence>
<protein>
    <submittedName>
        <fullName evidence="11">Zinc metalloprotease</fullName>
    </submittedName>
</protein>
<comment type="similarity">
    <text evidence="1">Belongs to the peptidase M43B family.</text>
</comment>
<name>A0A931M061_FIMGI</name>
<keyword evidence="2" id="KW-0645">Protease</keyword>
<evidence type="ECO:0000256" key="8">
    <source>
        <dbReference type="ARBA" id="ARBA00023157"/>
    </source>
</evidence>
<dbReference type="CDD" id="cd04275">
    <property type="entry name" value="ZnMc_pappalysin_like"/>
    <property type="match status" value="1"/>
</dbReference>
<accession>A0A931M061</accession>
<dbReference type="Proteomes" id="UP000727962">
    <property type="component" value="Unassembled WGS sequence"/>
</dbReference>
<keyword evidence="4" id="KW-0732">Signal</keyword>
<dbReference type="GO" id="GO:0006508">
    <property type="term" value="P:proteolysis"/>
    <property type="evidence" value="ECO:0007669"/>
    <property type="project" value="UniProtKB-KW"/>
</dbReference>
<organism evidence="11 12">
    <name type="scientific">Fimbriimonas ginsengisoli</name>
    <dbReference type="NCBI Taxonomy" id="1005039"/>
    <lineage>
        <taxon>Bacteria</taxon>
        <taxon>Bacillati</taxon>
        <taxon>Armatimonadota</taxon>
        <taxon>Fimbriimonadia</taxon>
        <taxon>Fimbriimonadales</taxon>
        <taxon>Fimbriimonadaceae</taxon>
        <taxon>Fimbriimonas</taxon>
    </lineage>
</organism>
<keyword evidence="7 11" id="KW-0482">Metalloprotease</keyword>
<dbReference type="SUPFAM" id="SSF55486">
    <property type="entry name" value="Metalloproteases ('zincins'), catalytic domain"/>
    <property type="match status" value="1"/>
</dbReference>
<sequence length="300" mass="31800">MMSTKQAAILASLAVFGGVLLSGSRGHSFPQGEDESRANQRSPLGWERCSTRTPTPDEVTRIEAATAGRFWPSLATGSVSVPVWFHVITSSGGAGGVSASRLAAQLTVLNDSYGGATGGAPTAFTFSLAGSDTSANDAWYAATPGTQAEKDMKNALRVGGAETLNIYTNNMGGGLLGWATFPWDYSKRPSMDGIVVLNESLPGGSAVPYNEGDTATHESGHWFGLYHTFQGGCSQKNDYVADTPAEKSPAFGCPVGRDTCPKRAGLDPITNFMDYTDDPCMYQFTPDQASRMATMWTAYR</sequence>
<keyword evidence="5" id="KW-0378">Hydrolase</keyword>
<evidence type="ECO:0000256" key="4">
    <source>
        <dbReference type="ARBA" id="ARBA00022729"/>
    </source>
</evidence>
<evidence type="ECO:0000256" key="6">
    <source>
        <dbReference type="ARBA" id="ARBA00022833"/>
    </source>
</evidence>
<evidence type="ECO:0000256" key="7">
    <source>
        <dbReference type="ARBA" id="ARBA00023049"/>
    </source>
</evidence>
<keyword evidence="6" id="KW-0862">Zinc</keyword>
<evidence type="ECO:0000256" key="3">
    <source>
        <dbReference type="ARBA" id="ARBA00022723"/>
    </source>
</evidence>
<evidence type="ECO:0000259" key="10">
    <source>
        <dbReference type="Pfam" id="PF05572"/>
    </source>
</evidence>
<dbReference type="AlphaFoldDB" id="A0A931M061"/>
<evidence type="ECO:0000256" key="1">
    <source>
        <dbReference type="ARBA" id="ARBA00008721"/>
    </source>
</evidence>
<feature type="region of interest" description="Disordered" evidence="9">
    <location>
        <begin position="27"/>
        <end position="55"/>
    </location>
</feature>
<dbReference type="Gene3D" id="3.40.390.10">
    <property type="entry name" value="Collagenase (Catalytic Domain)"/>
    <property type="match status" value="1"/>
</dbReference>
<dbReference type="PANTHER" id="PTHR47466:SF1">
    <property type="entry name" value="METALLOPROTEASE MEP1 (AFU_ORTHOLOGUE AFUA_1G07730)-RELATED"/>
    <property type="match status" value="1"/>
</dbReference>
<evidence type="ECO:0000256" key="5">
    <source>
        <dbReference type="ARBA" id="ARBA00022801"/>
    </source>
</evidence>
<evidence type="ECO:0000256" key="2">
    <source>
        <dbReference type="ARBA" id="ARBA00022670"/>
    </source>
</evidence>
<dbReference type="GO" id="GO:0008237">
    <property type="term" value="F:metallopeptidase activity"/>
    <property type="evidence" value="ECO:0007669"/>
    <property type="project" value="UniProtKB-KW"/>
</dbReference>
<evidence type="ECO:0000313" key="12">
    <source>
        <dbReference type="Proteomes" id="UP000727962"/>
    </source>
</evidence>
<reference evidence="11" key="1">
    <citation type="submission" date="2020-07" db="EMBL/GenBank/DDBJ databases">
        <title>Huge and variable diversity of episymbiotic CPR bacteria and DPANN archaea in groundwater ecosystems.</title>
        <authorList>
            <person name="He C.Y."/>
            <person name="Keren R."/>
            <person name="Whittaker M."/>
            <person name="Farag I.F."/>
            <person name="Doudna J."/>
            <person name="Cate J.H.D."/>
            <person name="Banfield J.F."/>
        </authorList>
    </citation>
    <scope>NUCLEOTIDE SEQUENCE</scope>
    <source>
        <strain evidence="11">NC_groundwater_17_Pr7_B-0.1um_64_12</strain>
    </source>
</reference>
<dbReference type="Pfam" id="PF05572">
    <property type="entry name" value="Peptidase_M43"/>
    <property type="match status" value="1"/>
</dbReference>
<dbReference type="InterPro" id="IPR024079">
    <property type="entry name" value="MetalloPept_cat_dom_sf"/>
</dbReference>
<comment type="caution">
    <text evidence="11">The sequence shown here is derived from an EMBL/GenBank/DDBJ whole genome shotgun (WGS) entry which is preliminary data.</text>
</comment>